<feature type="transmembrane region" description="Helical" evidence="8">
    <location>
        <begin position="158"/>
        <end position="177"/>
    </location>
</feature>
<evidence type="ECO:0000256" key="8">
    <source>
        <dbReference type="SAM" id="Phobius"/>
    </source>
</evidence>
<dbReference type="Proteomes" id="UP000007963">
    <property type="component" value="Unassembled WGS sequence"/>
</dbReference>
<keyword evidence="2" id="KW-0813">Transport</keyword>
<dbReference type="HOGENOM" id="CLU_007946_12_2_1"/>
<dbReference type="OrthoDB" id="3900342at2759"/>
<proteinExistence type="predicted"/>
<comment type="subcellular location">
    <subcellularLocation>
        <location evidence="1">Membrane</location>
        <topology evidence="1">Multi-pass membrane protein</topology>
    </subcellularLocation>
</comment>
<dbReference type="InterPro" id="IPR050524">
    <property type="entry name" value="APC_YAT"/>
</dbReference>
<dbReference type="PANTHER" id="PTHR43341:SF3">
    <property type="entry name" value="AMINO-ACID PERMEASE PB1C11.02-RELATED"/>
    <property type="match status" value="1"/>
</dbReference>
<feature type="transmembrane region" description="Helical" evidence="8">
    <location>
        <begin position="357"/>
        <end position="380"/>
    </location>
</feature>
<evidence type="ECO:0000256" key="4">
    <source>
        <dbReference type="ARBA" id="ARBA00022970"/>
    </source>
</evidence>
<dbReference type="RefSeq" id="XP_001214236.1">
    <property type="nucleotide sequence ID" value="XM_001214236.1"/>
</dbReference>
<dbReference type="FunFam" id="1.20.1740.10:FF:000001">
    <property type="entry name" value="Amino acid permease"/>
    <property type="match status" value="1"/>
</dbReference>
<dbReference type="Pfam" id="PF00324">
    <property type="entry name" value="AA_permease"/>
    <property type="match status" value="1"/>
</dbReference>
<evidence type="ECO:0000256" key="5">
    <source>
        <dbReference type="ARBA" id="ARBA00022989"/>
    </source>
</evidence>
<evidence type="ECO:0000256" key="2">
    <source>
        <dbReference type="ARBA" id="ARBA00022448"/>
    </source>
</evidence>
<dbReference type="InterPro" id="IPR004840">
    <property type="entry name" value="Amino_acid_permease_CS"/>
</dbReference>
<evidence type="ECO:0000256" key="3">
    <source>
        <dbReference type="ARBA" id="ARBA00022692"/>
    </source>
</evidence>
<dbReference type="PIRSF" id="PIRSF006060">
    <property type="entry name" value="AA_transporter"/>
    <property type="match status" value="1"/>
</dbReference>
<dbReference type="STRING" id="341663.Q0CMM6"/>
<feature type="transmembrane region" description="Helical" evidence="8">
    <location>
        <begin position="261"/>
        <end position="280"/>
    </location>
</feature>
<dbReference type="GO" id="GO:0015171">
    <property type="term" value="F:amino acid transmembrane transporter activity"/>
    <property type="evidence" value="ECO:0007669"/>
    <property type="project" value="TreeGrafter"/>
</dbReference>
<feature type="transmembrane region" description="Helical" evidence="8">
    <location>
        <begin position="427"/>
        <end position="449"/>
    </location>
</feature>
<evidence type="ECO:0000313" key="10">
    <source>
        <dbReference type="EMBL" id="EAU34127.1"/>
    </source>
</evidence>
<dbReference type="eggNOG" id="KOG1286">
    <property type="taxonomic scope" value="Eukaryota"/>
</dbReference>
<organism evidence="10 11">
    <name type="scientific">Aspergillus terreus (strain NIH 2624 / FGSC A1156)</name>
    <dbReference type="NCBI Taxonomy" id="341663"/>
    <lineage>
        <taxon>Eukaryota</taxon>
        <taxon>Fungi</taxon>
        <taxon>Dikarya</taxon>
        <taxon>Ascomycota</taxon>
        <taxon>Pezizomycotina</taxon>
        <taxon>Eurotiomycetes</taxon>
        <taxon>Eurotiomycetidae</taxon>
        <taxon>Eurotiales</taxon>
        <taxon>Aspergillaceae</taxon>
        <taxon>Aspergillus</taxon>
        <taxon>Aspergillus subgen. Circumdati</taxon>
    </lineage>
</organism>
<evidence type="ECO:0000256" key="7">
    <source>
        <dbReference type="SAM" id="MobiDB-lite"/>
    </source>
</evidence>
<feature type="domain" description="Amino acid permease/ SLC12A" evidence="9">
    <location>
        <begin position="52"/>
        <end position="486"/>
    </location>
</feature>
<protein>
    <recommendedName>
        <fullName evidence="9">Amino acid permease/ SLC12A domain-containing protein</fullName>
    </recommendedName>
</protein>
<dbReference type="VEuPathDB" id="FungiDB:ATEG_05058"/>
<sequence length="552" mass="60140">MAFDMEKHQTTTAKEPVGDVENPGSLASTTLDRNAPHINADRLARKLSPRQVQMIAIGGTIGTGLFLGTGKALATGGPASMLIAYAICGAIVFVTMLCLGEMAAFIPVAGSFCTFAGRFVDDALGFALTWNYWFNDAVSTASDIIALQLLLEFWTDNFPGWAISLIFLAVVIAFNVLSVRVYGEIFIILGIAVNCGGNTDHKYIGDKYFYVGDAPFVGGIGGFASVFVTASFAYGGTESIAVTAGETKDPAKNLPKVVRNVFWRIILFYIVSIIIIGLNVPYNYPGLSEGNTATSPFTIVFVQAGSAVAGSFVNAVLMTSVISAANHALFAGSRLLYTLAVDGYAPRFFGHLNRFQVPWVAVLATSVISGLCFGASYIGAGQLWSWLQNIVGVSNQLSWVCIGLASLRFRAAIRRQGLEHLLPFKNWTYPVGPVIAVGLNIVLILVQGWSCFSPTFQPVDFVSYYIEIAIMLVMFVGWKLIKRTKYVRLDEMDLETDRYTFIPQERDDAAEMDLGPQAQAQSTQRKMFSVPLGEKGGLWTARLKRFGMWLFF</sequence>
<feature type="region of interest" description="Disordered" evidence="7">
    <location>
        <begin position="1"/>
        <end position="31"/>
    </location>
</feature>
<feature type="transmembrane region" description="Helical" evidence="8">
    <location>
        <begin position="386"/>
        <end position="407"/>
    </location>
</feature>
<keyword evidence="5 8" id="KW-1133">Transmembrane helix</keyword>
<keyword evidence="4" id="KW-0029">Amino-acid transport</keyword>
<dbReference type="GeneID" id="4321059"/>
<dbReference type="InterPro" id="IPR004841">
    <property type="entry name" value="AA-permease/SLC12A_dom"/>
</dbReference>
<keyword evidence="6 8" id="KW-0472">Membrane</keyword>
<dbReference type="Gene3D" id="1.20.1740.10">
    <property type="entry name" value="Amino acid/polyamine transporter I"/>
    <property type="match status" value="1"/>
</dbReference>
<evidence type="ECO:0000313" key="11">
    <source>
        <dbReference type="Proteomes" id="UP000007963"/>
    </source>
</evidence>
<dbReference type="OMA" id="AMFSTAN"/>
<reference evidence="11" key="1">
    <citation type="submission" date="2005-09" db="EMBL/GenBank/DDBJ databases">
        <title>Annotation of the Aspergillus terreus NIH2624 genome.</title>
        <authorList>
            <person name="Birren B.W."/>
            <person name="Lander E.S."/>
            <person name="Galagan J.E."/>
            <person name="Nusbaum C."/>
            <person name="Devon K."/>
            <person name="Henn M."/>
            <person name="Ma L.-J."/>
            <person name="Jaffe D.B."/>
            <person name="Butler J."/>
            <person name="Alvarez P."/>
            <person name="Gnerre S."/>
            <person name="Grabherr M."/>
            <person name="Kleber M."/>
            <person name="Mauceli E.W."/>
            <person name="Brockman W."/>
            <person name="Rounsley S."/>
            <person name="Young S.K."/>
            <person name="LaButti K."/>
            <person name="Pushparaj V."/>
            <person name="DeCaprio D."/>
            <person name="Crawford M."/>
            <person name="Koehrsen M."/>
            <person name="Engels R."/>
            <person name="Montgomery P."/>
            <person name="Pearson M."/>
            <person name="Howarth C."/>
            <person name="Larson L."/>
            <person name="Luoma S."/>
            <person name="White J."/>
            <person name="Alvarado L."/>
            <person name="Kodira C.D."/>
            <person name="Zeng Q."/>
            <person name="Oleary S."/>
            <person name="Yandava C."/>
            <person name="Denning D.W."/>
            <person name="Nierman W.C."/>
            <person name="Milne T."/>
            <person name="Madden K."/>
        </authorList>
    </citation>
    <scope>NUCLEOTIDE SEQUENCE [LARGE SCALE GENOMIC DNA]</scope>
    <source>
        <strain evidence="11">NIH 2624 / FGSC A1156</strain>
    </source>
</reference>
<dbReference type="PROSITE" id="PS00218">
    <property type="entry name" value="AMINO_ACID_PERMEASE_1"/>
    <property type="match status" value="1"/>
</dbReference>
<keyword evidence="3 8" id="KW-0812">Transmembrane</keyword>
<evidence type="ECO:0000256" key="6">
    <source>
        <dbReference type="ARBA" id="ARBA00023136"/>
    </source>
</evidence>
<dbReference type="AlphaFoldDB" id="Q0CMM6"/>
<evidence type="ECO:0000256" key="1">
    <source>
        <dbReference type="ARBA" id="ARBA00004141"/>
    </source>
</evidence>
<accession>Q0CMM6</accession>
<dbReference type="GO" id="GO:0016020">
    <property type="term" value="C:membrane"/>
    <property type="evidence" value="ECO:0007669"/>
    <property type="project" value="UniProtKB-SubCell"/>
</dbReference>
<feature type="transmembrane region" description="Helical" evidence="8">
    <location>
        <begin position="300"/>
        <end position="325"/>
    </location>
</feature>
<name>Q0CMM6_ASPTN</name>
<feature type="transmembrane region" description="Helical" evidence="8">
    <location>
        <begin position="461"/>
        <end position="481"/>
    </location>
</feature>
<evidence type="ECO:0000259" key="9">
    <source>
        <dbReference type="Pfam" id="PF00324"/>
    </source>
</evidence>
<dbReference type="EMBL" id="CH476600">
    <property type="protein sequence ID" value="EAU34127.1"/>
    <property type="molecule type" value="Genomic_DNA"/>
</dbReference>
<feature type="transmembrane region" description="Helical" evidence="8">
    <location>
        <begin position="82"/>
        <end position="106"/>
    </location>
</feature>
<dbReference type="PANTHER" id="PTHR43341">
    <property type="entry name" value="AMINO ACID PERMEASE"/>
    <property type="match status" value="1"/>
</dbReference>
<gene>
    <name evidence="10" type="ORF">ATEG_05058</name>
</gene>
<feature type="transmembrane region" description="Helical" evidence="8">
    <location>
        <begin position="52"/>
        <end position="70"/>
    </location>
</feature>